<sequence>MISNEAILNQQKHLEEISCFCSEFDVCEEISCICSEFNVCEGHQLKHAGTPKLTTGPSKSVNKNFEQHLKEQRHLDTFQDVKQFVRRLTVISLVSKQYQMKYKYFDNSLFEKDIDAMEILPNA</sequence>
<gene>
    <name evidence="1" type="ORF">SNE40_006299</name>
</gene>
<dbReference type="EMBL" id="JAZGQO010000005">
    <property type="protein sequence ID" value="KAK6187050.1"/>
    <property type="molecule type" value="Genomic_DNA"/>
</dbReference>
<keyword evidence="2" id="KW-1185">Reference proteome</keyword>
<proteinExistence type="predicted"/>
<reference evidence="1 2" key="1">
    <citation type="submission" date="2024-01" db="EMBL/GenBank/DDBJ databases">
        <title>The genome of the rayed Mediterranean limpet Patella caerulea (Linnaeus, 1758).</title>
        <authorList>
            <person name="Anh-Thu Weber A."/>
            <person name="Halstead-Nussloch G."/>
        </authorList>
    </citation>
    <scope>NUCLEOTIDE SEQUENCE [LARGE SCALE GENOMIC DNA]</scope>
    <source>
        <strain evidence="1">AATW-2023a</strain>
        <tissue evidence="1">Whole specimen</tissue>
    </source>
</reference>
<comment type="caution">
    <text evidence="1">The sequence shown here is derived from an EMBL/GenBank/DDBJ whole genome shotgun (WGS) entry which is preliminary data.</text>
</comment>
<evidence type="ECO:0000313" key="2">
    <source>
        <dbReference type="Proteomes" id="UP001347796"/>
    </source>
</evidence>
<name>A0AAN8QB03_PATCE</name>
<evidence type="ECO:0000313" key="1">
    <source>
        <dbReference type="EMBL" id="KAK6187050.1"/>
    </source>
</evidence>
<protein>
    <submittedName>
        <fullName evidence="1">Uncharacterized protein</fullName>
    </submittedName>
</protein>
<dbReference type="Proteomes" id="UP001347796">
    <property type="component" value="Unassembled WGS sequence"/>
</dbReference>
<dbReference type="AlphaFoldDB" id="A0AAN8QB03"/>
<accession>A0AAN8QB03</accession>
<organism evidence="1 2">
    <name type="scientific">Patella caerulea</name>
    <name type="common">Rayed Mediterranean limpet</name>
    <dbReference type="NCBI Taxonomy" id="87958"/>
    <lineage>
        <taxon>Eukaryota</taxon>
        <taxon>Metazoa</taxon>
        <taxon>Spiralia</taxon>
        <taxon>Lophotrochozoa</taxon>
        <taxon>Mollusca</taxon>
        <taxon>Gastropoda</taxon>
        <taxon>Patellogastropoda</taxon>
        <taxon>Patelloidea</taxon>
        <taxon>Patellidae</taxon>
        <taxon>Patella</taxon>
    </lineage>
</organism>